<evidence type="ECO:0000259" key="4">
    <source>
        <dbReference type="PROSITE" id="PS50043"/>
    </source>
</evidence>
<dbReference type="InterPro" id="IPR036388">
    <property type="entry name" value="WH-like_DNA-bd_sf"/>
</dbReference>
<reference evidence="5" key="1">
    <citation type="submission" date="2022-07" db="EMBL/GenBank/DDBJ databases">
        <title>Isolation, identification, and degradation of a PFOSA degrading strain from sewage treatment plant.</title>
        <authorList>
            <person name="Zhang L."/>
            <person name="Huo Y."/>
        </authorList>
    </citation>
    <scope>NUCLEOTIDE SEQUENCE</scope>
    <source>
        <strain evidence="5">C1</strain>
    </source>
</reference>
<dbReference type="InterPro" id="IPR016032">
    <property type="entry name" value="Sig_transdc_resp-reg_C-effctor"/>
</dbReference>
<dbReference type="Pfam" id="PF00196">
    <property type="entry name" value="GerE"/>
    <property type="match status" value="1"/>
</dbReference>
<feature type="domain" description="HTH luxR-type" evidence="4">
    <location>
        <begin position="187"/>
        <end position="252"/>
    </location>
</feature>
<accession>A0ABY5IMK7</accession>
<dbReference type="SMART" id="SM00421">
    <property type="entry name" value="HTH_LUXR"/>
    <property type="match status" value="1"/>
</dbReference>
<keyword evidence="6" id="KW-1185">Reference proteome</keyword>
<keyword evidence="1" id="KW-0805">Transcription regulation</keyword>
<evidence type="ECO:0000313" key="5">
    <source>
        <dbReference type="EMBL" id="UUC44071.1"/>
    </source>
</evidence>
<name>A0ABY5IMK7_9FLAO</name>
<keyword evidence="3" id="KW-0804">Transcription</keyword>
<protein>
    <submittedName>
        <fullName evidence="5">LuxR C-terminal-related transcriptional regulator</fullName>
    </submittedName>
</protein>
<keyword evidence="2" id="KW-0238">DNA-binding</keyword>
<dbReference type="PANTHER" id="PTHR44688:SF16">
    <property type="entry name" value="DNA-BINDING TRANSCRIPTIONAL ACTIVATOR DEVR_DOSR"/>
    <property type="match status" value="1"/>
</dbReference>
<proteinExistence type="predicted"/>
<dbReference type="PRINTS" id="PR00038">
    <property type="entry name" value="HTHLUXR"/>
</dbReference>
<evidence type="ECO:0000256" key="1">
    <source>
        <dbReference type="ARBA" id="ARBA00023015"/>
    </source>
</evidence>
<dbReference type="InterPro" id="IPR000792">
    <property type="entry name" value="Tscrpt_reg_LuxR_C"/>
</dbReference>
<dbReference type="PROSITE" id="PS50043">
    <property type="entry name" value="HTH_LUXR_2"/>
    <property type="match status" value="1"/>
</dbReference>
<evidence type="ECO:0000256" key="2">
    <source>
        <dbReference type="ARBA" id="ARBA00023125"/>
    </source>
</evidence>
<dbReference type="Gene3D" id="3.30.450.20">
    <property type="entry name" value="PAS domain"/>
    <property type="match status" value="1"/>
</dbReference>
<evidence type="ECO:0000256" key="3">
    <source>
        <dbReference type="ARBA" id="ARBA00023163"/>
    </source>
</evidence>
<dbReference type="PANTHER" id="PTHR44688">
    <property type="entry name" value="DNA-BINDING TRANSCRIPTIONAL ACTIVATOR DEVR_DOSR"/>
    <property type="match status" value="1"/>
</dbReference>
<dbReference type="SUPFAM" id="SSF46894">
    <property type="entry name" value="C-terminal effector domain of the bipartite response regulators"/>
    <property type="match status" value="1"/>
</dbReference>
<organism evidence="5 6">
    <name type="scientific">Flavobacterium cerinum</name>
    <dbReference type="NCBI Taxonomy" id="2502784"/>
    <lineage>
        <taxon>Bacteria</taxon>
        <taxon>Pseudomonadati</taxon>
        <taxon>Bacteroidota</taxon>
        <taxon>Flavobacteriia</taxon>
        <taxon>Flavobacteriales</taxon>
        <taxon>Flavobacteriaceae</taxon>
        <taxon>Flavobacterium</taxon>
    </lineage>
</organism>
<gene>
    <name evidence="5" type="ORF">NOX80_10550</name>
</gene>
<sequence length="254" mass="29832">MGNTKKLLFSDKNRIENVTEKETVRLENYLEVAQSLSRLTYESLYVIDYKEMTFEYVSDNPLFLCGHTAEEVRQMGYNFYLKHVPADDINLLEIINTEGFNFFDKLPNNDERKLYTISYDFHLINEKGKPMLISHKLTPVFLTDDGKLWKSLCIVSLSDNQQSGNVIISKQSSNIIWKLDLKRKEWIPEEKQKLSAKEIEILRLYKQGYSINQIAEKIFVSADTVKYHRRKIFENFGVNNITEALFYAMNNKLI</sequence>
<dbReference type="Proteomes" id="UP001059844">
    <property type="component" value="Chromosome"/>
</dbReference>
<dbReference type="CDD" id="cd06170">
    <property type="entry name" value="LuxR_C_like"/>
    <property type="match status" value="1"/>
</dbReference>
<dbReference type="EMBL" id="CP101751">
    <property type="protein sequence ID" value="UUC44071.1"/>
    <property type="molecule type" value="Genomic_DNA"/>
</dbReference>
<evidence type="ECO:0000313" key="6">
    <source>
        <dbReference type="Proteomes" id="UP001059844"/>
    </source>
</evidence>
<dbReference type="Gene3D" id="1.10.10.10">
    <property type="entry name" value="Winged helix-like DNA-binding domain superfamily/Winged helix DNA-binding domain"/>
    <property type="match status" value="1"/>
</dbReference>
<dbReference type="RefSeq" id="WP_256549740.1">
    <property type="nucleotide sequence ID" value="NZ_CP101751.1"/>
</dbReference>